<evidence type="ECO:0000313" key="2">
    <source>
        <dbReference type="EMBL" id="CAK9437221.1"/>
    </source>
</evidence>
<proteinExistence type="predicted"/>
<sequence length="656" mass="72676">MSVQSEWNVVRKRQLPHIYNADQMANLDQSQAASALVAATASGTTTNTIAKPLGVPPLAASNSQPQPSRPSVSFDLTHLSDSEEDIALVYSRIFDRQHLSSESVSTTRTKSNSAGDCGVTADNFTAMLDAEEQDKCNDVDQLNSSQLSNDNFHQMDFAAGNDELDGYSREEEENLQSQTSHDAVDDGMANQKNAKVRSRKQKNPVVVFDISSGDDDSDDDNNNDNNNDDEEQDMSDGDDEIVLLVDEKRGYSDAQEAKAPMVAKETQHLRAVRKAPGSRDDVYDSDFEANLVTSGESTKELDKKAILEDFAKVKMPDPYFSDREEADCKAEEIMSSSTQCDAAGPLKQVVAIERGLIPKKRPSSLRKEADVPKPVLDECEAHSLNSDEFASTSSKRRESDVVSIDFGPVARGQSSISDIDEKFNSLSESLTMGPESAITKSFENCKQETELFVKEETREMDTLTTLEQPSLKEVQPCEVKEETRRKKNCICTKLPIAEQKVKNEVEVENKVENEVENDVENDVENKVENEAENNPKMQVDYGVEDDKCLETLELPVAKVESLEPKVRSQKRSLDTTRQESAESKSGLAIPSNSKSEGKSFNKENDPASPARKMHRKRIASKPLSAICNQGLRSRVGLSKRTRIDSLHENIKRKSGT</sequence>
<feature type="compositionally biased region" description="Polar residues" evidence="1">
    <location>
        <begin position="383"/>
        <end position="393"/>
    </location>
</feature>
<feature type="region of interest" description="Disordered" evidence="1">
    <location>
        <begin position="191"/>
        <end position="238"/>
    </location>
</feature>
<feature type="region of interest" description="Disordered" evidence="1">
    <location>
        <begin position="253"/>
        <end position="282"/>
    </location>
</feature>
<evidence type="ECO:0000313" key="3">
    <source>
        <dbReference type="Proteomes" id="UP001497383"/>
    </source>
</evidence>
<dbReference type="EMBL" id="OZ022406">
    <property type="protein sequence ID" value="CAK9437221.1"/>
    <property type="molecule type" value="Genomic_DNA"/>
</dbReference>
<name>A0ABP0ZGT0_9ASCO</name>
<accession>A0ABP0ZGT0</accession>
<feature type="compositionally biased region" description="Basic and acidic residues" evidence="1">
    <location>
        <begin position="595"/>
        <end position="605"/>
    </location>
</feature>
<feature type="compositionally biased region" description="Polar residues" evidence="1">
    <location>
        <begin position="60"/>
        <end position="71"/>
    </location>
</feature>
<dbReference type="GeneID" id="92206795"/>
<evidence type="ECO:0008006" key="4">
    <source>
        <dbReference type="Google" id="ProtNLM"/>
    </source>
</evidence>
<gene>
    <name evidence="2" type="ORF">LODBEIA_P15990</name>
</gene>
<reference evidence="2 3" key="1">
    <citation type="submission" date="2024-03" db="EMBL/GenBank/DDBJ databases">
        <authorList>
            <person name="Brejova B."/>
        </authorList>
    </citation>
    <scope>NUCLEOTIDE SEQUENCE [LARGE SCALE GENOMIC DNA]</scope>
    <source>
        <strain evidence="2 3">CBS 14171</strain>
    </source>
</reference>
<dbReference type="Proteomes" id="UP001497383">
    <property type="component" value="Chromosome 2"/>
</dbReference>
<evidence type="ECO:0000256" key="1">
    <source>
        <dbReference type="SAM" id="MobiDB-lite"/>
    </source>
</evidence>
<feature type="region of interest" description="Disordered" evidence="1">
    <location>
        <begin position="512"/>
        <end position="539"/>
    </location>
</feature>
<feature type="compositionally biased region" description="Basic and acidic residues" evidence="1">
    <location>
        <begin position="560"/>
        <end position="582"/>
    </location>
</feature>
<feature type="region of interest" description="Disordered" evidence="1">
    <location>
        <begin position="53"/>
        <end position="73"/>
    </location>
</feature>
<dbReference type="RefSeq" id="XP_066828537.1">
    <property type="nucleotide sequence ID" value="XM_066971504.1"/>
</dbReference>
<feature type="region of interest" description="Disordered" evidence="1">
    <location>
        <begin position="381"/>
        <end position="400"/>
    </location>
</feature>
<feature type="compositionally biased region" description="Acidic residues" evidence="1">
    <location>
        <begin position="212"/>
        <end position="238"/>
    </location>
</feature>
<protein>
    <recommendedName>
        <fullName evidence="4">DNA replication regulator SLD2</fullName>
    </recommendedName>
</protein>
<organism evidence="2 3">
    <name type="scientific">Lodderomyces beijingensis</name>
    <dbReference type="NCBI Taxonomy" id="1775926"/>
    <lineage>
        <taxon>Eukaryota</taxon>
        <taxon>Fungi</taxon>
        <taxon>Dikarya</taxon>
        <taxon>Ascomycota</taxon>
        <taxon>Saccharomycotina</taxon>
        <taxon>Pichiomycetes</taxon>
        <taxon>Debaryomycetaceae</taxon>
        <taxon>Candida/Lodderomyces clade</taxon>
        <taxon>Lodderomyces</taxon>
    </lineage>
</organism>
<keyword evidence="3" id="KW-1185">Reference proteome</keyword>
<feature type="region of interest" description="Disordered" evidence="1">
    <location>
        <begin position="559"/>
        <end position="625"/>
    </location>
</feature>